<dbReference type="GO" id="GO:0042113">
    <property type="term" value="P:B cell activation"/>
    <property type="evidence" value="ECO:0007669"/>
    <property type="project" value="UniProtKB-KW"/>
</dbReference>
<dbReference type="PANTHER" id="PTHR15129">
    <property type="entry name" value="SRC-ASSOCIATED ADAPTOR PROTEIN"/>
    <property type="match status" value="1"/>
</dbReference>
<keyword evidence="9" id="KW-0808">Transferase</keyword>
<dbReference type="InterPro" id="IPR037781">
    <property type="entry name" value="SKAP_fam"/>
</dbReference>
<dbReference type="GO" id="GO:0005737">
    <property type="term" value="C:cytoplasm"/>
    <property type="evidence" value="ECO:0007669"/>
    <property type="project" value="UniProtKB-SubCell"/>
</dbReference>
<dbReference type="InterPro" id="IPR001452">
    <property type="entry name" value="SH3_domain"/>
</dbReference>
<proteinExistence type="inferred from homology"/>
<feature type="region of interest" description="Disordered" evidence="7">
    <location>
        <begin position="216"/>
        <end position="286"/>
    </location>
</feature>
<feature type="compositionally biased region" description="Acidic residues" evidence="7">
    <location>
        <begin position="245"/>
        <end position="258"/>
    </location>
</feature>
<dbReference type="Pfam" id="PF00169">
    <property type="entry name" value="PH"/>
    <property type="match status" value="1"/>
</dbReference>
<dbReference type="FunFam" id="2.30.29.30:FF:000194">
    <property type="entry name" value="Putative src kinase-associated phosphoprotein 2"/>
    <property type="match status" value="1"/>
</dbReference>
<accession>A0AA35PKY2</accession>
<dbReference type="GO" id="GO:0016301">
    <property type="term" value="F:kinase activity"/>
    <property type="evidence" value="ECO:0007669"/>
    <property type="project" value="UniProtKB-KW"/>
</dbReference>
<dbReference type="Proteomes" id="UP001178461">
    <property type="component" value="Chromosome 12"/>
</dbReference>
<feature type="compositionally biased region" description="Basic and acidic residues" evidence="7">
    <location>
        <begin position="265"/>
        <end position="274"/>
    </location>
</feature>
<keyword evidence="9" id="KW-0418">Kinase</keyword>
<feature type="domain" description="PH" evidence="8">
    <location>
        <begin position="110"/>
        <end position="213"/>
    </location>
</feature>
<dbReference type="Gene3D" id="6.10.250.220">
    <property type="match status" value="1"/>
</dbReference>
<dbReference type="SUPFAM" id="SSF50044">
    <property type="entry name" value="SH3-domain"/>
    <property type="match status" value="1"/>
</dbReference>
<dbReference type="InterPro" id="IPR011993">
    <property type="entry name" value="PH-like_dom_sf"/>
</dbReference>
<keyword evidence="4" id="KW-0963">Cytoplasm</keyword>
<keyword evidence="3" id="KW-0728">SH3 domain</keyword>
<protein>
    <submittedName>
        <fullName evidence="9">Kinase-associated phosphoprotein 2</fullName>
    </submittedName>
</protein>
<evidence type="ECO:0000256" key="4">
    <source>
        <dbReference type="ARBA" id="ARBA00022490"/>
    </source>
</evidence>
<dbReference type="SUPFAM" id="SSF50729">
    <property type="entry name" value="PH domain-like"/>
    <property type="match status" value="1"/>
</dbReference>
<keyword evidence="10" id="KW-1185">Reference proteome</keyword>
<evidence type="ECO:0000256" key="1">
    <source>
        <dbReference type="ARBA" id="ARBA00004496"/>
    </source>
</evidence>
<evidence type="ECO:0000256" key="6">
    <source>
        <dbReference type="ARBA" id="ARBA00022936"/>
    </source>
</evidence>
<dbReference type="EMBL" id="OX395137">
    <property type="protein sequence ID" value="CAI5788527.1"/>
    <property type="molecule type" value="Genomic_DNA"/>
</dbReference>
<keyword evidence="6" id="KW-0075">B-cell activation</keyword>
<dbReference type="InterPro" id="IPR001849">
    <property type="entry name" value="PH_domain"/>
</dbReference>
<dbReference type="Gene3D" id="2.30.29.30">
    <property type="entry name" value="Pleckstrin-homology domain (PH domain)/Phosphotyrosine-binding domain (PTB)"/>
    <property type="match status" value="1"/>
</dbReference>
<dbReference type="InterPro" id="IPR036028">
    <property type="entry name" value="SH3-like_dom_sf"/>
</dbReference>
<dbReference type="GO" id="GO:0005886">
    <property type="term" value="C:plasma membrane"/>
    <property type="evidence" value="ECO:0007669"/>
    <property type="project" value="TreeGrafter"/>
</dbReference>
<keyword evidence="5" id="KW-0597">Phosphoprotein</keyword>
<dbReference type="AlphaFoldDB" id="A0AA35PKY2"/>
<dbReference type="PROSITE" id="PS50003">
    <property type="entry name" value="PH_DOMAIN"/>
    <property type="match status" value="1"/>
</dbReference>
<organism evidence="9 10">
    <name type="scientific">Podarcis lilfordi</name>
    <name type="common">Lilford's wall lizard</name>
    <dbReference type="NCBI Taxonomy" id="74358"/>
    <lineage>
        <taxon>Eukaryota</taxon>
        <taxon>Metazoa</taxon>
        <taxon>Chordata</taxon>
        <taxon>Craniata</taxon>
        <taxon>Vertebrata</taxon>
        <taxon>Euteleostomi</taxon>
        <taxon>Lepidosauria</taxon>
        <taxon>Squamata</taxon>
        <taxon>Bifurcata</taxon>
        <taxon>Unidentata</taxon>
        <taxon>Episquamata</taxon>
        <taxon>Laterata</taxon>
        <taxon>Lacertibaenia</taxon>
        <taxon>Lacertidae</taxon>
        <taxon>Podarcis</taxon>
    </lineage>
</organism>
<sequence length="357" mass="40065">MHGSPAIPEEVSSLLADVDTFILDTLKGENLSKGAKEKRDALIKKIKDIKSNYPQDFPERGELEDGEEREGPCPVPPDNISVASDRCDKEDEGPSDGNQFLPAAAQDLQCVLKSGYLEKRRKDHSFLGFEWQKRWCALTPTVFYYYGSDKDKQQKGEFAIDGYTVRMNNTLRKDGKKDCCFEIAAPDKRIYQFTAATSKEAVEWVKTLRHAIQDMGSEDILEEDEEEYDDIEESGVPSQQPSTEPGEDIYEELPEEEAAPAKAPVKAEESRKPSQENLSNPSGSKKTDYANFYQGMWDCTGDVPDELTFKRGDAIYILSKEYEAWVESTNYGKPGIEVCQCKSAGITHRICIPSSCS</sequence>
<reference evidence="9" key="1">
    <citation type="submission" date="2022-12" db="EMBL/GenBank/DDBJ databases">
        <authorList>
            <person name="Alioto T."/>
            <person name="Alioto T."/>
            <person name="Gomez Garrido J."/>
        </authorList>
    </citation>
    <scope>NUCLEOTIDE SEQUENCE</scope>
</reference>
<comment type="similarity">
    <text evidence="2">Belongs to the SKAP family.</text>
</comment>
<evidence type="ECO:0000256" key="7">
    <source>
        <dbReference type="SAM" id="MobiDB-lite"/>
    </source>
</evidence>
<comment type="subcellular location">
    <subcellularLocation>
        <location evidence="1">Cytoplasm</location>
    </subcellularLocation>
</comment>
<feature type="compositionally biased region" description="Polar residues" evidence="7">
    <location>
        <begin position="275"/>
        <end position="284"/>
    </location>
</feature>
<evidence type="ECO:0000256" key="2">
    <source>
        <dbReference type="ARBA" id="ARBA00005864"/>
    </source>
</evidence>
<evidence type="ECO:0000256" key="5">
    <source>
        <dbReference type="ARBA" id="ARBA00022553"/>
    </source>
</evidence>
<feature type="region of interest" description="Disordered" evidence="7">
    <location>
        <begin position="52"/>
        <end position="95"/>
    </location>
</feature>
<dbReference type="PANTHER" id="PTHR15129:SF2">
    <property type="entry name" value="SRC KINASE-ASSOCIATED PHOSPHOPROTEIN 2"/>
    <property type="match status" value="1"/>
</dbReference>
<dbReference type="Gene3D" id="2.30.30.40">
    <property type="entry name" value="SH3 Domains"/>
    <property type="match status" value="1"/>
</dbReference>
<name>A0AA35PKY2_9SAUR</name>
<gene>
    <name evidence="9" type="ORF">PODLI_1B028547</name>
</gene>
<feature type="compositionally biased region" description="Acidic residues" evidence="7">
    <location>
        <begin position="216"/>
        <end position="233"/>
    </location>
</feature>
<evidence type="ECO:0000256" key="3">
    <source>
        <dbReference type="ARBA" id="ARBA00022443"/>
    </source>
</evidence>
<dbReference type="SMART" id="SM00233">
    <property type="entry name" value="PH"/>
    <property type="match status" value="1"/>
</dbReference>
<evidence type="ECO:0000259" key="8">
    <source>
        <dbReference type="PROSITE" id="PS50003"/>
    </source>
</evidence>
<dbReference type="Pfam" id="PF00018">
    <property type="entry name" value="SH3_1"/>
    <property type="match status" value="1"/>
</dbReference>
<evidence type="ECO:0000313" key="10">
    <source>
        <dbReference type="Proteomes" id="UP001178461"/>
    </source>
</evidence>
<evidence type="ECO:0000313" key="9">
    <source>
        <dbReference type="EMBL" id="CAI5788527.1"/>
    </source>
</evidence>